<keyword evidence="1" id="KW-0614">Plasmid</keyword>
<sequence length="67" mass="7741">MGFFPVMGLGDSLSDHRFMKLCSWFGLPRQSQFAEAISQRIFLESNKMSHFCPVFLVPINLTMFTFC</sequence>
<proteinExistence type="predicted"/>
<accession>A0A8B0SXJ2</accession>
<dbReference type="EMBL" id="MN956836">
    <property type="protein sequence ID" value="QTX15018.1"/>
    <property type="molecule type" value="Genomic_DNA"/>
</dbReference>
<evidence type="ECO:0000313" key="1">
    <source>
        <dbReference type="EMBL" id="QTX15018.1"/>
    </source>
</evidence>
<name>A0A8B0SXJ2_KLEPN</name>
<geneLocation type="plasmid" evidence="1">
    <name>p17-15-vir-like</name>
</geneLocation>
<dbReference type="AlphaFoldDB" id="A0A8B0SXJ2"/>
<protein>
    <submittedName>
        <fullName evidence="1">Uncharacterized protein</fullName>
    </submittedName>
</protein>
<organism evidence="1">
    <name type="scientific">Klebsiella pneumoniae</name>
    <dbReference type="NCBI Taxonomy" id="573"/>
    <lineage>
        <taxon>Bacteria</taxon>
        <taxon>Pseudomonadati</taxon>
        <taxon>Pseudomonadota</taxon>
        <taxon>Gammaproteobacteria</taxon>
        <taxon>Enterobacterales</taxon>
        <taxon>Enterobacteriaceae</taxon>
        <taxon>Klebsiella/Raoultella group</taxon>
        <taxon>Klebsiella</taxon>
        <taxon>Klebsiella pneumoniae complex</taxon>
    </lineage>
</organism>
<reference evidence="1" key="1">
    <citation type="submission" date="2020-01" db="EMBL/GenBank/DDBJ databases">
        <authorList>
            <person name="Qin S."/>
        </authorList>
    </citation>
    <scope>NUCLEOTIDE SEQUENCE</scope>
    <source>
        <strain evidence="1">CVir17-16-YZ6g</strain>
        <plasmid evidence="1">p17-15-vir-like</plasmid>
    </source>
</reference>